<evidence type="ECO:0000256" key="1">
    <source>
        <dbReference type="SAM" id="MobiDB-lite"/>
    </source>
</evidence>
<organism evidence="2 3">
    <name type="scientific">Choiromyces venosus 120613-1</name>
    <dbReference type="NCBI Taxonomy" id="1336337"/>
    <lineage>
        <taxon>Eukaryota</taxon>
        <taxon>Fungi</taxon>
        <taxon>Dikarya</taxon>
        <taxon>Ascomycota</taxon>
        <taxon>Pezizomycotina</taxon>
        <taxon>Pezizomycetes</taxon>
        <taxon>Pezizales</taxon>
        <taxon>Tuberaceae</taxon>
        <taxon>Choiromyces</taxon>
    </lineage>
</organism>
<protein>
    <recommendedName>
        <fullName evidence="4">Pal1-domain-containing protein</fullName>
    </recommendedName>
</protein>
<dbReference type="STRING" id="1336337.A0A3N4J6D1"/>
<proteinExistence type="predicted"/>
<reference evidence="2 3" key="1">
    <citation type="journal article" date="2018" name="Nat. Ecol. Evol.">
        <title>Pezizomycetes genomes reveal the molecular basis of ectomycorrhizal truffle lifestyle.</title>
        <authorList>
            <person name="Murat C."/>
            <person name="Payen T."/>
            <person name="Noel B."/>
            <person name="Kuo A."/>
            <person name="Morin E."/>
            <person name="Chen J."/>
            <person name="Kohler A."/>
            <person name="Krizsan K."/>
            <person name="Balestrini R."/>
            <person name="Da Silva C."/>
            <person name="Montanini B."/>
            <person name="Hainaut M."/>
            <person name="Levati E."/>
            <person name="Barry K.W."/>
            <person name="Belfiori B."/>
            <person name="Cichocki N."/>
            <person name="Clum A."/>
            <person name="Dockter R.B."/>
            <person name="Fauchery L."/>
            <person name="Guy J."/>
            <person name="Iotti M."/>
            <person name="Le Tacon F."/>
            <person name="Lindquist E.A."/>
            <person name="Lipzen A."/>
            <person name="Malagnac F."/>
            <person name="Mello A."/>
            <person name="Molinier V."/>
            <person name="Miyauchi S."/>
            <person name="Poulain J."/>
            <person name="Riccioni C."/>
            <person name="Rubini A."/>
            <person name="Sitrit Y."/>
            <person name="Splivallo R."/>
            <person name="Traeger S."/>
            <person name="Wang M."/>
            <person name="Zifcakova L."/>
            <person name="Wipf D."/>
            <person name="Zambonelli A."/>
            <person name="Paolocci F."/>
            <person name="Nowrousian M."/>
            <person name="Ottonello S."/>
            <person name="Baldrian P."/>
            <person name="Spatafora J.W."/>
            <person name="Henrissat B."/>
            <person name="Nagy L.G."/>
            <person name="Aury J.M."/>
            <person name="Wincker P."/>
            <person name="Grigoriev I.V."/>
            <person name="Bonfante P."/>
            <person name="Martin F.M."/>
        </authorList>
    </citation>
    <scope>NUCLEOTIDE SEQUENCE [LARGE SCALE GENOMIC DNA]</scope>
    <source>
        <strain evidence="2 3">120613-1</strain>
    </source>
</reference>
<keyword evidence="3" id="KW-1185">Reference proteome</keyword>
<dbReference type="OrthoDB" id="5341904at2759"/>
<evidence type="ECO:0000313" key="2">
    <source>
        <dbReference type="EMBL" id="RPA92181.1"/>
    </source>
</evidence>
<evidence type="ECO:0000313" key="3">
    <source>
        <dbReference type="Proteomes" id="UP000276215"/>
    </source>
</evidence>
<feature type="compositionally biased region" description="Basic and acidic residues" evidence="1">
    <location>
        <begin position="421"/>
        <end position="431"/>
    </location>
</feature>
<gene>
    <name evidence="2" type="ORF">L873DRAFT_1831212</name>
</gene>
<feature type="region of interest" description="Disordered" evidence="1">
    <location>
        <begin position="485"/>
        <end position="509"/>
    </location>
</feature>
<dbReference type="Proteomes" id="UP000276215">
    <property type="component" value="Unassembled WGS sequence"/>
</dbReference>
<name>A0A3N4J6D1_9PEZI</name>
<evidence type="ECO:0008006" key="4">
    <source>
        <dbReference type="Google" id="ProtNLM"/>
    </source>
</evidence>
<dbReference type="EMBL" id="ML120479">
    <property type="protein sequence ID" value="RPA92181.1"/>
    <property type="molecule type" value="Genomic_DNA"/>
</dbReference>
<accession>A0A3N4J6D1</accession>
<feature type="compositionally biased region" description="Low complexity" evidence="1">
    <location>
        <begin position="380"/>
        <end position="394"/>
    </location>
</feature>
<dbReference type="AlphaFoldDB" id="A0A3N4J6D1"/>
<feature type="compositionally biased region" description="Polar residues" evidence="1">
    <location>
        <begin position="499"/>
        <end position="509"/>
    </location>
</feature>
<feature type="region of interest" description="Disordered" evidence="1">
    <location>
        <begin position="543"/>
        <end position="563"/>
    </location>
</feature>
<feature type="region of interest" description="Disordered" evidence="1">
    <location>
        <begin position="372"/>
        <end position="438"/>
    </location>
</feature>
<feature type="compositionally biased region" description="Basic residues" evidence="1">
    <location>
        <begin position="485"/>
        <end position="496"/>
    </location>
</feature>
<sequence>MGAAQSLPSEHRLENHTSTLPPRTKLTKPRTNSVTARDHPYRNRFSVLPDVVHHLGPEFEVFGGKCAGGDGNLLVGSNTLPVHTDLGLNAGFRDPAVTWVGGNERSTGITSSTARHSRANSNAGSFTVRNERDRTSATIGTVRRRSQLLAAPPATATRGTKCQSLTIDYGGYVDYFSQQSYAPTAELDAGRCTTPSGYSVIGAFKRGSLRIVNGAASPAPSSAPGSPRISAKQEPSCQSPVICFQGSNLGPVLGVHRARSMESIAPFRGVRLVPSSPKVTGQDSEDRVTGSPFSFVQSPTFEAGTHAIPDLDLGPNMEYSDSNFQEEASFYDAFESLPIYNDDDEPVPLPEGEQADEGVSLEARLDSQIGLKRPSLQDCDGYSGADSGYSSTGSVNSRTTRSRVHQDGSSVVMGKGVSPQKAKEGREKGEGAESGVRRRKSIARSVAAAIKRRCSYGDFKAVPKATSKVGPAPELPISKPAVKVKKSRSFLRRRKSTSTAAQDENSTLDVQSSLPAIEPVPPVPARFSNTELFDHIVAANDQEGVHGLPGRPGTEHKRRATMDGNERQTDYYNTGVVGTHTIPRRGSKITGQDYYQRFSIVKTIS</sequence>
<feature type="region of interest" description="Disordered" evidence="1">
    <location>
        <begin position="1"/>
        <end position="41"/>
    </location>
</feature>